<dbReference type="GO" id="GO:0005975">
    <property type="term" value="P:carbohydrate metabolic process"/>
    <property type="evidence" value="ECO:0007669"/>
    <property type="project" value="InterPro"/>
</dbReference>
<sequence>MKVYAPSLLALLPLALAGSPKYDMDYKSHEHKIEMVKSAMLASIRTSWEQGVAADAIAEHEFPEYSVYGYDESTMKPFSYPCPQSARKQLPLQVIQFGLSAAVRQSPDGRLSQLINDALDGASLDGASAGLAVLIGKYVENSYSDYLGKAALKQLNYILYDIPRTSTGAISHRAATPSYWADAVYVGFPFIAAYGAATKNETLLQISYDQCRLYRDALRIPEAGIWAHIYNDDTKSFGDKGLWATGNAWAAKGMLNVATIIEKSDTNMTAQVSDLKSWVKEILDGTCARLDSDNLVPNYMDNTGRPGTNDTFGDAAGSALVAATAYRAANMWPADFGRNYTDCAEKIKQSVMEKITDLGLIHPIVDPVSWHQQGILGTEAQAFGVMMYAAWRDWSKSIHAGRFSLKVSRAHHFSHDLSHGGLF</sequence>
<dbReference type="PANTHER" id="PTHR41814:SF1">
    <property type="entry name" value="CELLULASE"/>
    <property type="match status" value="1"/>
</dbReference>
<evidence type="ECO:0000256" key="1">
    <source>
        <dbReference type="ARBA" id="ARBA00022801"/>
    </source>
</evidence>
<accession>A0A8H7HU22</accession>
<dbReference type="SUPFAM" id="SSF48208">
    <property type="entry name" value="Six-hairpin glycosidases"/>
    <property type="match status" value="1"/>
</dbReference>
<keyword evidence="2" id="KW-0732">Signal</keyword>
<protein>
    <submittedName>
        <fullName evidence="3">Glycosyl Hydrolase Family 88</fullName>
    </submittedName>
</protein>
<organism evidence="3 4">
    <name type="scientific">Rhizoctonia solani</name>
    <dbReference type="NCBI Taxonomy" id="456999"/>
    <lineage>
        <taxon>Eukaryota</taxon>
        <taxon>Fungi</taxon>
        <taxon>Dikarya</taxon>
        <taxon>Basidiomycota</taxon>
        <taxon>Agaricomycotina</taxon>
        <taxon>Agaricomycetes</taxon>
        <taxon>Cantharellales</taxon>
        <taxon>Ceratobasidiaceae</taxon>
        <taxon>Rhizoctonia</taxon>
    </lineage>
</organism>
<dbReference type="Gene3D" id="1.50.10.10">
    <property type="match status" value="1"/>
</dbReference>
<dbReference type="AlphaFoldDB" id="A0A8H7HU22"/>
<dbReference type="InterPro" id="IPR008928">
    <property type="entry name" value="6-hairpin_glycosidase_sf"/>
</dbReference>
<dbReference type="OrthoDB" id="4138492at2759"/>
<evidence type="ECO:0000256" key="2">
    <source>
        <dbReference type="SAM" id="SignalP"/>
    </source>
</evidence>
<feature type="non-terminal residue" evidence="3">
    <location>
        <position position="1"/>
    </location>
</feature>
<feature type="signal peptide" evidence="2">
    <location>
        <begin position="1"/>
        <end position="17"/>
    </location>
</feature>
<proteinExistence type="predicted"/>
<dbReference type="Proteomes" id="UP000602905">
    <property type="component" value="Unassembled WGS sequence"/>
</dbReference>
<name>A0A8H7HU22_9AGAM</name>
<dbReference type="InterPro" id="IPR012341">
    <property type="entry name" value="6hp_glycosidase-like_sf"/>
</dbReference>
<reference evidence="3" key="1">
    <citation type="submission" date="2020-09" db="EMBL/GenBank/DDBJ databases">
        <title>Comparative genome analyses of four rice-infecting Rhizoctonia solani isolates reveal extensive enrichment of homogalacturonan modification genes.</title>
        <authorList>
            <person name="Lee D.-Y."/>
            <person name="Jeon J."/>
            <person name="Kim K.-T."/>
            <person name="Cheong K."/>
            <person name="Song H."/>
            <person name="Choi G."/>
            <person name="Ko J."/>
            <person name="Opiyo S.O."/>
            <person name="Zuo S."/>
            <person name="Madhav S."/>
            <person name="Lee Y.-H."/>
            <person name="Wang G.-L."/>
        </authorList>
    </citation>
    <scope>NUCLEOTIDE SEQUENCE</scope>
    <source>
        <strain evidence="3">AG1-IA WGL</strain>
    </source>
</reference>
<comment type="caution">
    <text evidence="3">The sequence shown here is derived from an EMBL/GenBank/DDBJ whole genome shotgun (WGS) entry which is preliminary data.</text>
</comment>
<keyword evidence="1 3" id="KW-0378">Hydrolase</keyword>
<evidence type="ECO:0000313" key="3">
    <source>
        <dbReference type="EMBL" id="KAF8708958.1"/>
    </source>
</evidence>
<dbReference type="InterPro" id="IPR010905">
    <property type="entry name" value="Glyco_hydro_88"/>
</dbReference>
<feature type="chain" id="PRO_5034005620" evidence="2">
    <location>
        <begin position="18"/>
        <end position="423"/>
    </location>
</feature>
<evidence type="ECO:0000313" key="4">
    <source>
        <dbReference type="Proteomes" id="UP000602905"/>
    </source>
</evidence>
<dbReference type="EMBL" id="JACYCD010000048">
    <property type="protein sequence ID" value="KAF8708958.1"/>
    <property type="molecule type" value="Genomic_DNA"/>
</dbReference>
<gene>
    <name evidence="3" type="ORF">RHS03_03136</name>
</gene>
<dbReference type="PANTHER" id="PTHR41814">
    <property type="entry name" value="EXPRESSED PROTEIN"/>
    <property type="match status" value="1"/>
</dbReference>
<dbReference type="GO" id="GO:0016787">
    <property type="term" value="F:hydrolase activity"/>
    <property type="evidence" value="ECO:0007669"/>
    <property type="project" value="UniProtKB-KW"/>
</dbReference>
<dbReference type="Pfam" id="PF07470">
    <property type="entry name" value="Glyco_hydro_88"/>
    <property type="match status" value="1"/>
</dbReference>